<dbReference type="PROSITE" id="PS50995">
    <property type="entry name" value="HTH_MARR_2"/>
    <property type="match status" value="1"/>
</dbReference>
<dbReference type="Pfam" id="PF12802">
    <property type="entry name" value="MarR_2"/>
    <property type="match status" value="1"/>
</dbReference>
<dbReference type="EMBL" id="JBHMBW010000045">
    <property type="protein sequence ID" value="MFB9628472.1"/>
    <property type="molecule type" value="Genomic_DNA"/>
</dbReference>
<protein>
    <submittedName>
        <fullName evidence="2">MarR family winged helix-turn-helix transcriptional regulator</fullName>
    </submittedName>
</protein>
<comment type="caution">
    <text evidence="2">The sequence shown here is derived from an EMBL/GenBank/DDBJ whole genome shotgun (WGS) entry which is preliminary data.</text>
</comment>
<dbReference type="PANTHER" id="PTHR33164:SF99">
    <property type="entry name" value="MARR FAMILY REGULATORY PROTEIN"/>
    <property type="match status" value="1"/>
</dbReference>
<dbReference type="InterPro" id="IPR000835">
    <property type="entry name" value="HTH_MarR-typ"/>
</dbReference>
<organism evidence="2 3">
    <name type="scientific">Nonomuraea helvata</name>
    <dbReference type="NCBI Taxonomy" id="37484"/>
    <lineage>
        <taxon>Bacteria</taxon>
        <taxon>Bacillati</taxon>
        <taxon>Actinomycetota</taxon>
        <taxon>Actinomycetes</taxon>
        <taxon>Streptosporangiales</taxon>
        <taxon>Streptosporangiaceae</taxon>
        <taxon>Nonomuraea</taxon>
    </lineage>
</organism>
<dbReference type="Proteomes" id="UP001589532">
    <property type="component" value="Unassembled WGS sequence"/>
</dbReference>
<dbReference type="InterPro" id="IPR036390">
    <property type="entry name" value="WH_DNA-bd_sf"/>
</dbReference>
<dbReference type="InterPro" id="IPR036388">
    <property type="entry name" value="WH-like_DNA-bd_sf"/>
</dbReference>
<evidence type="ECO:0000313" key="3">
    <source>
        <dbReference type="Proteomes" id="UP001589532"/>
    </source>
</evidence>
<sequence length="153" mass="17285">MAQLGLTERELRAWRTSFRMVESLRTRIEQQLQASSGLSNADYTVLALLSEAPGGRMRSYELGRAAGWEKSRMHHQLVRMHRRGLVARERCGSRGIYSVLTEEGLAALKQAVPGHAEEVRRLFVDRLTPDELDQFADLAAKILDNLEADEQPP</sequence>
<dbReference type="SMART" id="SM00347">
    <property type="entry name" value="HTH_MARR"/>
    <property type="match status" value="1"/>
</dbReference>
<dbReference type="Gene3D" id="1.10.10.10">
    <property type="entry name" value="Winged helix-like DNA-binding domain superfamily/Winged helix DNA-binding domain"/>
    <property type="match status" value="1"/>
</dbReference>
<name>A0ABV5S9Y8_9ACTN</name>
<dbReference type="InterPro" id="IPR039422">
    <property type="entry name" value="MarR/SlyA-like"/>
</dbReference>
<reference evidence="2 3" key="1">
    <citation type="submission" date="2024-09" db="EMBL/GenBank/DDBJ databases">
        <authorList>
            <person name="Sun Q."/>
            <person name="Mori K."/>
        </authorList>
    </citation>
    <scope>NUCLEOTIDE SEQUENCE [LARGE SCALE GENOMIC DNA]</scope>
    <source>
        <strain evidence="2 3">JCM 3143</strain>
    </source>
</reference>
<keyword evidence="3" id="KW-1185">Reference proteome</keyword>
<proteinExistence type="predicted"/>
<dbReference type="PANTHER" id="PTHR33164">
    <property type="entry name" value="TRANSCRIPTIONAL REGULATOR, MARR FAMILY"/>
    <property type="match status" value="1"/>
</dbReference>
<dbReference type="RefSeq" id="WP_344987475.1">
    <property type="nucleotide sequence ID" value="NZ_BAAAXV010000001.1"/>
</dbReference>
<accession>A0ABV5S9Y8</accession>
<evidence type="ECO:0000313" key="2">
    <source>
        <dbReference type="EMBL" id="MFB9628472.1"/>
    </source>
</evidence>
<gene>
    <name evidence="2" type="ORF">ACFFSA_35785</name>
</gene>
<evidence type="ECO:0000259" key="1">
    <source>
        <dbReference type="PROSITE" id="PS50995"/>
    </source>
</evidence>
<dbReference type="SUPFAM" id="SSF46785">
    <property type="entry name" value="Winged helix' DNA-binding domain"/>
    <property type="match status" value="1"/>
</dbReference>
<feature type="domain" description="HTH marR-type" evidence="1">
    <location>
        <begin position="1"/>
        <end position="144"/>
    </location>
</feature>